<name>A0A9N9C812_9GLOM</name>
<dbReference type="Pfam" id="PF00240">
    <property type="entry name" value="ubiquitin"/>
    <property type="match status" value="1"/>
</dbReference>
<dbReference type="OrthoDB" id="428577at2759"/>
<gene>
    <name evidence="3" type="ORF">FCALED_LOCUS8167</name>
</gene>
<feature type="compositionally biased region" description="Polar residues" evidence="1">
    <location>
        <begin position="57"/>
        <end position="69"/>
    </location>
</feature>
<dbReference type="SUPFAM" id="SSF54236">
    <property type="entry name" value="Ubiquitin-like"/>
    <property type="match status" value="1"/>
</dbReference>
<protein>
    <submittedName>
        <fullName evidence="3">2302_t:CDS:1</fullName>
    </submittedName>
</protein>
<accession>A0A9N9C812</accession>
<dbReference type="PANTHER" id="PTHR36649:SF28">
    <property type="entry name" value="UBIQUITIN-LIKE DOMAIN-CONTAINING PROTEIN"/>
    <property type="match status" value="1"/>
</dbReference>
<organism evidence="3 4">
    <name type="scientific">Funneliformis caledonium</name>
    <dbReference type="NCBI Taxonomy" id="1117310"/>
    <lineage>
        <taxon>Eukaryota</taxon>
        <taxon>Fungi</taxon>
        <taxon>Fungi incertae sedis</taxon>
        <taxon>Mucoromycota</taxon>
        <taxon>Glomeromycotina</taxon>
        <taxon>Glomeromycetes</taxon>
        <taxon>Glomerales</taxon>
        <taxon>Glomeraceae</taxon>
        <taxon>Funneliformis</taxon>
    </lineage>
</organism>
<feature type="region of interest" description="Disordered" evidence="1">
    <location>
        <begin position="48"/>
        <end position="71"/>
    </location>
</feature>
<dbReference type="EMBL" id="CAJVPQ010002320">
    <property type="protein sequence ID" value="CAG8592502.1"/>
    <property type="molecule type" value="Genomic_DNA"/>
</dbReference>
<keyword evidence="4" id="KW-1185">Reference proteome</keyword>
<dbReference type="InterPro" id="IPR000626">
    <property type="entry name" value="Ubiquitin-like_dom"/>
</dbReference>
<dbReference type="Gene3D" id="3.10.20.90">
    <property type="entry name" value="Phosphatidylinositol 3-kinase Catalytic Subunit, Chain A, domain 1"/>
    <property type="match status" value="1"/>
</dbReference>
<evidence type="ECO:0000313" key="3">
    <source>
        <dbReference type="EMBL" id="CAG8592502.1"/>
    </source>
</evidence>
<dbReference type="InterPro" id="IPR019956">
    <property type="entry name" value="Ubiquitin_dom"/>
</dbReference>
<dbReference type="AlphaFoldDB" id="A0A9N9C812"/>
<dbReference type="PROSITE" id="PS50053">
    <property type="entry name" value="UBIQUITIN_2"/>
    <property type="match status" value="1"/>
</dbReference>
<reference evidence="3" key="1">
    <citation type="submission" date="2021-06" db="EMBL/GenBank/DDBJ databases">
        <authorList>
            <person name="Kallberg Y."/>
            <person name="Tangrot J."/>
            <person name="Rosling A."/>
        </authorList>
    </citation>
    <scope>NUCLEOTIDE SEQUENCE</scope>
    <source>
        <strain evidence="3">UK204</strain>
    </source>
</reference>
<dbReference type="SMART" id="SM00213">
    <property type="entry name" value="UBQ"/>
    <property type="match status" value="1"/>
</dbReference>
<sequence length="327" mass="36940">MASPNAIILAAAMSAVSKNQVITLQDYINRKSGNVKYKELDTDALHQSHLVGGPVPNNDNTQNLPQGSPDNGDEMIISIKPLSGKAFKIKVKPTTTIYQVKQKVQDEQGILPESQRLLFQGYLLDDGRSVISYEILENAEVFLILRQRGGDEIFYIHSDHLDPPFDFDFTEIRDKGKTYMRGGIEYKRPYGWKRIALKVLNKYGDNVWLGMRSKRGGTDSVQNEWPVSYHGTSRHNNNTIAEDGFNYGRNRNFNFSHGIYSIPDVNVAIKYATKFVHNGQNYAVLFQNRVNPNTLQRITAQETGSGEYWISPNGGDVRSYGICIKKI</sequence>
<dbReference type="Gene3D" id="3.90.228.10">
    <property type="match status" value="1"/>
</dbReference>
<dbReference type="InterPro" id="IPR029071">
    <property type="entry name" value="Ubiquitin-like_domsf"/>
</dbReference>
<evidence type="ECO:0000259" key="2">
    <source>
        <dbReference type="PROSITE" id="PS50053"/>
    </source>
</evidence>
<dbReference type="SUPFAM" id="SSF56399">
    <property type="entry name" value="ADP-ribosylation"/>
    <property type="match status" value="1"/>
</dbReference>
<feature type="domain" description="Ubiquitin-like" evidence="2">
    <location>
        <begin position="75"/>
        <end position="150"/>
    </location>
</feature>
<evidence type="ECO:0000256" key="1">
    <source>
        <dbReference type="SAM" id="MobiDB-lite"/>
    </source>
</evidence>
<comment type="caution">
    <text evidence="3">The sequence shown here is derived from an EMBL/GenBank/DDBJ whole genome shotgun (WGS) entry which is preliminary data.</text>
</comment>
<dbReference type="Proteomes" id="UP000789570">
    <property type="component" value="Unassembled WGS sequence"/>
</dbReference>
<evidence type="ECO:0000313" key="4">
    <source>
        <dbReference type="Proteomes" id="UP000789570"/>
    </source>
</evidence>
<proteinExistence type="predicted"/>
<dbReference type="PANTHER" id="PTHR36649">
    <property type="entry name" value="UBIQUITIN-LIKE DOMAIN-CONTAINING PROTEIN"/>
    <property type="match status" value="1"/>
</dbReference>
<dbReference type="PRINTS" id="PR00348">
    <property type="entry name" value="UBIQUITIN"/>
</dbReference>